<dbReference type="Gene3D" id="2.30.30.30">
    <property type="match status" value="1"/>
</dbReference>
<gene>
    <name evidence="8" type="primary">efp</name>
    <name evidence="13" type="ORF">C7438_0391</name>
</gene>
<keyword evidence="4 8" id="KW-0963">Cytoplasm</keyword>
<dbReference type="InterPro" id="IPR001059">
    <property type="entry name" value="Transl_elong_P/YeiP_cen"/>
</dbReference>
<organism evidence="13 14">
    <name type="scientific">Brockia lithotrophica</name>
    <dbReference type="NCBI Taxonomy" id="933949"/>
    <lineage>
        <taxon>Bacteria</taxon>
        <taxon>Bacillati</taxon>
        <taxon>Bacillota</taxon>
        <taxon>Bacilli</taxon>
        <taxon>Bacillales</taxon>
        <taxon>Bacillales Family X. Incertae Sedis</taxon>
        <taxon>Brockia</taxon>
    </lineage>
</organism>
<dbReference type="Proteomes" id="UP000267019">
    <property type="component" value="Unassembled WGS sequence"/>
</dbReference>
<keyword evidence="14" id="KW-1185">Reference proteome</keyword>
<proteinExistence type="inferred from homology"/>
<dbReference type="InterPro" id="IPR011768">
    <property type="entry name" value="Transl_elongation_fac_P"/>
</dbReference>
<dbReference type="GO" id="GO:0003746">
    <property type="term" value="F:translation elongation factor activity"/>
    <property type="evidence" value="ECO:0007669"/>
    <property type="project" value="UniProtKB-UniRule"/>
</dbReference>
<dbReference type="FunFam" id="2.40.50.140:FF:000009">
    <property type="entry name" value="Elongation factor P"/>
    <property type="match status" value="1"/>
</dbReference>
<sequence>MISTNDFYTGAVVIWENDPWQVLEFMHVKPGKGSPFVRAKLKNLRTGNIRETTFRAGEKLPRADVRTREMQFLYASGDDYVFMDTETFEQVTIPRSRLEHEVNFLKENLTVHVMFYGDEVLGIDLPQTVTLQVVETEPGIRGDTVSGATKPAKLETGYVVQVPLFVNQGDWIVVDTRSGEYVSRA</sequence>
<dbReference type="EMBL" id="RBIJ01000001">
    <property type="protein sequence ID" value="RKQ88750.1"/>
    <property type="molecule type" value="Genomic_DNA"/>
</dbReference>
<dbReference type="UniPathway" id="UPA00345"/>
<evidence type="ECO:0000256" key="8">
    <source>
        <dbReference type="HAMAP-Rule" id="MF_00141"/>
    </source>
</evidence>
<evidence type="ECO:0000256" key="4">
    <source>
        <dbReference type="ARBA" id="ARBA00022490"/>
    </source>
</evidence>
<dbReference type="Pfam" id="PF08207">
    <property type="entry name" value="EFP_N"/>
    <property type="match status" value="1"/>
</dbReference>
<protein>
    <recommendedName>
        <fullName evidence="8 9">Elongation factor P</fullName>
        <shortName evidence="8">EF-P</shortName>
    </recommendedName>
</protein>
<evidence type="ECO:0000256" key="7">
    <source>
        <dbReference type="ARBA" id="ARBA00025469"/>
    </source>
</evidence>
<dbReference type="SUPFAM" id="SSF50104">
    <property type="entry name" value="Translation proteins SH3-like domain"/>
    <property type="match status" value="1"/>
</dbReference>
<dbReference type="InterPro" id="IPR015365">
    <property type="entry name" value="Elong-fact-P_C"/>
</dbReference>
<dbReference type="OrthoDB" id="9801844at2"/>
<evidence type="ECO:0000259" key="11">
    <source>
        <dbReference type="SMART" id="SM00841"/>
    </source>
</evidence>
<dbReference type="InterPro" id="IPR013185">
    <property type="entry name" value="Transl_elong_KOW-like"/>
</dbReference>
<evidence type="ECO:0000256" key="5">
    <source>
        <dbReference type="ARBA" id="ARBA00022768"/>
    </source>
</evidence>
<dbReference type="Pfam" id="PF09285">
    <property type="entry name" value="Elong-fact-P_C"/>
    <property type="match status" value="1"/>
</dbReference>
<comment type="similarity">
    <text evidence="3 8 10">Belongs to the elongation factor P family.</text>
</comment>
<comment type="subcellular location">
    <subcellularLocation>
        <location evidence="1 8">Cytoplasm</location>
    </subcellularLocation>
</comment>
<evidence type="ECO:0000256" key="3">
    <source>
        <dbReference type="ARBA" id="ARBA00009479"/>
    </source>
</evidence>
<evidence type="ECO:0000256" key="9">
    <source>
        <dbReference type="NCBIfam" id="TIGR00038"/>
    </source>
</evidence>
<dbReference type="SMART" id="SM00841">
    <property type="entry name" value="Elong-fact-P_C"/>
    <property type="match status" value="1"/>
</dbReference>
<evidence type="ECO:0000313" key="14">
    <source>
        <dbReference type="Proteomes" id="UP000267019"/>
    </source>
</evidence>
<dbReference type="PROSITE" id="PS01275">
    <property type="entry name" value="EFP"/>
    <property type="match status" value="1"/>
</dbReference>
<accession>A0A660LAX2</accession>
<dbReference type="NCBIfam" id="NF001810">
    <property type="entry name" value="PRK00529.1"/>
    <property type="match status" value="1"/>
</dbReference>
<keyword evidence="5 8" id="KW-0251">Elongation factor</keyword>
<feature type="domain" description="Translation elongation factor P/YeiP central" evidence="12">
    <location>
        <begin position="67"/>
        <end position="121"/>
    </location>
</feature>
<evidence type="ECO:0000259" key="12">
    <source>
        <dbReference type="SMART" id="SM01185"/>
    </source>
</evidence>
<dbReference type="SMART" id="SM01185">
    <property type="entry name" value="EFP"/>
    <property type="match status" value="1"/>
</dbReference>
<dbReference type="Pfam" id="PF01132">
    <property type="entry name" value="EFP"/>
    <property type="match status" value="1"/>
</dbReference>
<evidence type="ECO:0000256" key="1">
    <source>
        <dbReference type="ARBA" id="ARBA00004496"/>
    </source>
</evidence>
<dbReference type="Gene3D" id="2.40.50.140">
    <property type="entry name" value="Nucleic acid-binding proteins"/>
    <property type="match status" value="2"/>
</dbReference>
<dbReference type="FunFam" id="2.30.30.30:FF:000003">
    <property type="entry name" value="Elongation factor P"/>
    <property type="match status" value="1"/>
</dbReference>
<comment type="pathway">
    <text evidence="2 8">Protein biosynthesis; polypeptide chain elongation.</text>
</comment>
<dbReference type="RefSeq" id="WP_121443657.1">
    <property type="nucleotide sequence ID" value="NZ_RBIJ01000001.1"/>
</dbReference>
<dbReference type="SUPFAM" id="SSF50249">
    <property type="entry name" value="Nucleic acid-binding proteins"/>
    <property type="match status" value="2"/>
</dbReference>
<dbReference type="PANTHER" id="PTHR30053:SF12">
    <property type="entry name" value="ELONGATION FACTOR P (EF-P) FAMILY PROTEIN"/>
    <property type="match status" value="1"/>
</dbReference>
<dbReference type="GO" id="GO:0005829">
    <property type="term" value="C:cytosol"/>
    <property type="evidence" value="ECO:0007669"/>
    <property type="project" value="UniProtKB-ARBA"/>
</dbReference>
<evidence type="ECO:0000256" key="6">
    <source>
        <dbReference type="ARBA" id="ARBA00022917"/>
    </source>
</evidence>
<dbReference type="InterPro" id="IPR012340">
    <property type="entry name" value="NA-bd_OB-fold"/>
</dbReference>
<dbReference type="InterPro" id="IPR020599">
    <property type="entry name" value="Transl_elong_fac_P/YeiP"/>
</dbReference>
<dbReference type="GO" id="GO:0043043">
    <property type="term" value="P:peptide biosynthetic process"/>
    <property type="evidence" value="ECO:0007669"/>
    <property type="project" value="InterPro"/>
</dbReference>
<dbReference type="InterPro" id="IPR008991">
    <property type="entry name" value="Translation_prot_SH3-like_sf"/>
</dbReference>
<reference evidence="13 14" key="1">
    <citation type="submission" date="2018-10" db="EMBL/GenBank/DDBJ databases">
        <title>Genomic Encyclopedia of Type Strains, Phase IV (KMG-IV): sequencing the most valuable type-strain genomes for metagenomic binning, comparative biology and taxonomic classification.</title>
        <authorList>
            <person name="Goeker M."/>
        </authorList>
    </citation>
    <scope>NUCLEOTIDE SEQUENCE [LARGE SCALE GENOMIC DNA]</scope>
    <source>
        <strain evidence="13 14">DSM 22653</strain>
    </source>
</reference>
<keyword evidence="6 8" id="KW-0648">Protein biosynthesis</keyword>
<comment type="caution">
    <text evidence="13">The sequence shown here is derived from an EMBL/GenBank/DDBJ whole genome shotgun (WGS) entry which is preliminary data.</text>
</comment>
<name>A0A660LAX2_9BACL</name>
<evidence type="ECO:0000313" key="13">
    <source>
        <dbReference type="EMBL" id="RKQ88750.1"/>
    </source>
</evidence>
<dbReference type="AlphaFoldDB" id="A0A660LAX2"/>
<dbReference type="InterPro" id="IPR013852">
    <property type="entry name" value="Transl_elong_P/YeiP_CS"/>
</dbReference>
<dbReference type="CDD" id="cd05794">
    <property type="entry name" value="S1_EF-P_repeat_2"/>
    <property type="match status" value="1"/>
</dbReference>
<dbReference type="HAMAP" id="MF_00141">
    <property type="entry name" value="EF_P"/>
    <property type="match status" value="1"/>
</dbReference>
<dbReference type="PIRSF" id="PIRSF005901">
    <property type="entry name" value="EF-P"/>
    <property type="match status" value="1"/>
</dbReference>
<feature type="domain" description="Elongation factor P C-terminal" evidence="11">
    <location>
        <begin position="129"/>
        <end position="184"/>
    </location>
</feature>
<dbReference type="NCBIfam" id="TIGR00038">
    <property type="entry name" value="efp"/>
    <property type="match status" value="1"/>
</dbReference>
<dbReference type="InterPro" id="IPR014722">
    <property type="entry name" value="Rib_uL2_dom2"/>
</dbReference>
<dbReference type="FunFam" id="2.40.50.140:FF:000004">
    <property type="entry name" value="Elongation factor P"/>
    <property type="match status" value="1"/>
</dbReference>
<dbReference type="PANTHER" id="PTHR30053">
    <property type="entry name" value="ELONGATION FACTOR P"/>
    <property type="match status" value="1"/>
</dbReference>
<evidence type="ECO:0000256" key="10">
    <source>
        <dbReference type="RuleBase" id="RU004389"/>
    </source>
</evidence>
<evidence type="ECO:0000256" key="2">
    <source>
        <dbReference type="ARBA" id="ARBA00004815"/>
    </source>
</evidence>
<comment type="function">
    <text evidence="7 8">Involved in peptide bond synthesis. Stimulates efficient translation and peptide-bond synthesis on native or reconstituted 70S ribosomes in vitro. Probably functions indirectly by altering the affinity of the ribosome for aminoacyl-tRNA, thus increasing their reactivity as acceptors for peptidyl transferase.</text>
</comment>
<dbReference type="CDD" id="cd04470">
    <property type="entry name" value="S1_EF-P_repeat_1"/>
    <property type="match status" value="1"/>
</dbReference>